<comment type="caution">
    <text evidence="4">The sequence shown here is derived from an EMBL/GenBank/DDBJ whole genome shotgun (WGS) entry which is preliminary data.</text>
</comment>
<dbReference type="EMBL" id="MHBZ01000024">
    <property type="protein sequence ID" value="OGY11083.1"/>
    <property type="molecule type" value="Genomic_DNA"/>
</dbReference>
<evidence type="ECO:0000313" key="5">
    <source>
        <dbReference type="Proteomes" id="UP000178319"/>
    </source>
</evidence>
<gene>
    <name evidence="4" type="ORF">A3D26_02000</name>
</gene>
<dbReference type="Gene3D" id="3.40.50.2000">
    <property type="entry name" value="Glycogen Phosphorylase B"/>
    <property type="match status" value="2"/>
</dbReference>
<feature type="transmembrane region" description="Helical" evidence="2">
    <location>
        <begin position="242"/>
        <end position="263"/>
    </location>
</feature>
<evidence type="ECO:0000256" key="2">
    <source>
        <dbReference type="SAM" id="Phobius"/>
    </source>
</evidence>
<dbReference type="STRING" id="1797516.A3D26_02000"/>
<protein>
    <recommendedName>
        <fullName evidence="3">Glycosyl transferase family 1 domain-containing protein</fullName>
    </recommendedName>
</protein>
<dbReference type="PANTHER" id="PTHR46401">
    <property type="entry name" value="GLYCOSYLTRANSFERASE WBBK-RELATED"/>
    <property type="match status" value="1"/>
</dbReference>
<dbReference type="PANTHER" id="PTHR46401:SF2">
    <property type="entry name" value="GLYCOSYLTRANSFERASE WBBK-RELATED"/>
    <property type="match status" value="1"/>
</dbReference>
<reference evidence="4 5" key="1">
    <citation type="journal article" date="2016" name="Nat. Commun.">
        <title>Thousands of microbial genomes shed light on interconnected biogeochemical processes in an aquifer system.</title>
        <authorList>
            <person name="Anantharaman K."/>
            <person name="Brown C.T."/>
            <person name="Hug L.A."/>
            <person name="Sharon I."/>
            <person name="Castelle C.J."/>
            <person name="Probst A.J."/>
            <person name="Thomas B.C."/>
            <person name="Singh A."/>
            <person name="Wilkins M.J."/>
            <person name="Karaoz U."/>
            <person name="Brodie E.L."/>
            <person name="Williams K.H."/>
            <person name="Hubbard S.S."/>
            <person name="Banfield J.F."/>
        </authorList>
    </citation>
    <scope>NUCLEOTIDE SEQUENCE [LARGE SCALE GENOMIC DNA]</scope>
</reference>
<dbReference type="InterPro" id="IPR001296">
    <property type="entry name" value="Glyco_trans_1"/>
</dbReference>
<evidence type="ECO:0000259" key="3">
    <source>
        <dbReference type="Pfam" id="PF00534"/>
    </source>
</evidence>
<keyword evidence="1" id="KW-0808">Transferase</keyword>
<dbReference type="SUPFAM" id="SSF53756">
    <property type="entry name" value="UDP-Glycosyltransferase/glycogen phosphorylase"/>
    <property type="match status" value="1"/>
</dbReference>
<feature type="transmembrane region" description="Helical" evidence="2">
    <location>
        <begin position="175"/>
        <end position="192"/>
    </location>
</feature>
<keyword evidence="2" id="KW-0472">Membrane</keyword>
<proteinExistence type="predicted"/>
<feature type="transmembrane region" description="Helical" evidence="2">
    <location>
        <begin position="117"/>
        <end position="139"/>
    </location>
</feature>
<keyword evidence="2" id="KW-0812">Transmembrane</keyword>
<dbReference type="Proteomes" id="UP000178319">
    <property type="component" value="Unassembled WGS sequence"/>
</dbReference>
<name>A0A1G1V6V8_9BACT</name>
<evidence type="ECO:0000313" key="4">
    <source>
        <dbReference type="EMBL" id="OGY11083.1"/>
    </source>
</evidence>
<dbReference type="GO" id="GO:0009103">
    <property type="term" value="P:lipopolysaccharide biosynthetic process"/>
    <property type="evidence" value="ECO:0007669"/>
    <property type="project" value="TreeGrafter"/>
</dbReference>
<evidence type="ECO:0000256" key="1">
    <source>
        <dbReference type="ARBA" id="ARBA00022679"/>
    </source>
</evidence>
<dbReference type="Pfam" id="PF00534">
    <property type="entry name" value="Glycos_transf_1"/>
    <property type="match status" value="1"/>
</dbReference>
<organism evidence="4 5">
    <name type="scientific">Candidatus Blackburnbacteria bacterium RIFCSPHIGHO2_02_FULL_44_20</name>
    <dbReference type="NCBI Taxonomy" id="1797516"/>
    <lineage>
        <taxon>Bacteria</taxon>
        <taxon>Candidatus Blackburniibacteriota</taxon>
    </lineage>
</organism>
<dbReference type="GO" id="GO:0016757">
    <property type="term" value="F:glycosyltransferase activity"/>
    <property type="evidence" value="ECO:0007669"/>
    <property type="project" value="InterPro"/>
</dbReference>
<sequence>MNKYQKGLLKKYNLETSILVIASYPPRGGVYTSKTGGGLAPFTKNTITAISDYQRTTPTDGKIIVLAETLGREEIYEEGNVLVWRVFKRNSIVLYKQLFGAVSQFSKVRNILIEFEFNCYGDFFIASFFPFFISLLRIFNKNITLVLHQVIFDLSQLSGHLGFKGKSMKISIFNALIRLYYWFIASVSNNIITLEEEHKNRLAKLISEEKITAVPHGVDLNFKATSKSKARKKLGYRDDELVLLYFGFLTWYKGADFLVNTFAKRQYKIAGKRVRVILAGGDSPTLSSKPHYQDYIGKLRTKAEGSNTVSITGFVPQEDIPLYFAASDLVLFPYRTFMSSSGPLSLALSHKKPFLLSSSLKGYFLSPDFSSSLDQCGLREKDVLFSLRPTSLLKKVNALCSDFGYFNKLSAFSAQVAARRYFEVLVPNYLAVIGARQRSESLFSAGAFMRRLLAVK</sequence>
<accession>A0A1G1V6V8</accession>
<dbReference type="AlphaFoldDB" id="A0A1G1V6V8"/>
<keyword evidence="2" id="KW-1133">Transmembrane helix</keyword>
<feature type="domain" description="Glycosyl transferase family 1" evidence="3">
    <location>
        <begin position="227"/>
        <end position="336"/>
    </location>
</feature>